<accession>A0ABQ9GU28</accession>
<sequence length="197" mass="22021">MLRRAKRILRSGGPLMSTGILSECENYRRIGTDDIQMAMMQVASPWSLNSKAGIRIHKSLLHSVARECFQIDVNFSTSEHQIRKLEKLGGEQSKVGQVLTEGGCTPAGNEGVAPEERVGPQLGTSRQADGPDHRYKQTRCHTLIHIQDLTSGDWWHHVPSEHNLIDDISKGLLPVDEAYAPTYIVIMTLILWELQIS</sequence>
<evidence type="ECO:0000313" key="3">
    <source>
        <dbReference type="Proteomes" id="UP001159363"/>
    </source>
</evidence>
<dbReference type="EMBL" id="JARBHB010000009">
    <property type="protein sequence ID" value="KAJ8875532.1"/>
    <property type="molecule type" value="Genomic_DNA"/>
</dbReference>
<organism evidence="2 3">
    <name type="scientific">Dryococelus australis</name>
    <dbReference type="NCBI Taxonomy" id="614101"/>
    <lineage>
        <taxon>Eukaryota</taxon>
        <taxon>Metazoa</taxon>
        <taxon>Ecdysozoa</taxon>
        <taxon>Arthropoda</taxon>
        <taxon>Hexapoda</taxon>
        <taxon>Insecta</taxon>
        <taxon>Pterygota</taxon>
        <taxon>Neoptera</taxon>
        <taxon>Polyneoptera</taxon>
        <taxon>Phasmatodea</taxon>
        <taxon>Verophasmatodea</taxon>
        <taxon>Anareolatae</taxon>
        <taxon>Phasmatidae</taxon>
        <taxon>Eurycanthinae</taxon>
        <taxon>Dryococelus</taxon>
    </lineage>
</organism>
<evidence type="ECO:0000256" key="1">
    <source>
        <dbReference type="SAM" id="MobiDB-lite"/>
    </source>
</evidence>
<gene>
    <name evidence="2" type="ORF">PR048_023427</name>
</gene>
<keyword evidence="3" id="KW-1185">Reference proteome</keyword>
<proteinExistence type="predicted"/>
<comment type="caution">
    <text evidence="2">The sequence shown here is derived from an EMBL/GenBank/DDBJ whole genome shotgun (WGS) entry which is preliminary data.</text>
</comment>
<feature type="region of interest" description="Disordered" evidence="1">
    <location>
        <begin position="101"/>
        <end position="133"/>
    </location>
</feature>
<evidence type="ECO:0000313" key="2">
    <source>
        <dbReference type="EMBL" id="KAJ8875532.1"/>
    </source>
</evidence>
<dbReference type="Proteomes" id="UP001159363">
    <property type="component" value="Chromosome 8"/>
</dbReference>
<name>A0ABQ9GU28_9NEOP</name>
<protein>
    <submittedName>
        <fullName evidence="2">Uncharacterized protein</fullName>
    </submittedName>
</protein>
<reference evidence="2 3" key="1">
    <citation type="submission" date="2023-02" db="EMBL/GenBank/DDBJ databases">
        <title>LHISI_Scaffold_Assembly.</title>
        <authorList>
            <person name="Stuart O.P."/>
            <person name="Cleave R."/>
            <person name="Magrath M.J.L."/>
            <person name="Mikheyev A.S."/>
        </authorList>
    </citation>
    <scope>NUCLEOTIDE SEQUENCE [LARGE SCALE GENOMIC DNA]</scope>
    <source>
        <strain evidence="2">Daus_M_001</strain>
        <tissue evidence="2">Leg muscle</tissue>
    </source>
</reference>